<feature type="compositionally biased region" description="Low complexity" evidence="1">
    <location>
        <begin position="126"/>
        <end position="142"/>
    </location>
</feature>
<accession>A0A0K6IT47</accession>
<evidence type="ECO:0008006" key="4">
    <source>
        <dbReference type="Google" id="ProtNLM"/>
    </source>
</evidence>
<name>A0A0K6IT47_9PROT</name>
<dbReference type="EMBL" id="CYHH01000003">
    <property type="protein sequence ID" value="CUB06273.1"/>
    <property type="molecule type" value="Genomic_DNA"/>
</dbReference>
<proteinExistence type="predicted"/>
<dbReference type="Pfam" id="PF08905">
    <property type="entry name" value="DUF1850"/>
    <property type="match status" value="1"/>
</dbReference>
<dbReference type="OrthoDB" id="5298197at2"/>
<dbReference type="Proteomes" id="UP000182108">
    <property type="component" value="Unassembled WGS sequence"/>
</dbReference>
<evidence type="ECO:0000313" key="2">
    <source>
        <dbReference type="EMBL" id="CUB06273.1"/>
    </source>
</evidence>
<evidence type="ECO:0000256" key="1">
    <source>
        <dbReference type="SAM" id="MobiDB-lite"/>
    </source>
</evidence>
<dbReference type="RefSeq" id="WP_072247911.1">
    <property type="nucleotide sequence ID" value="NZ_CYHH01000003.1"/>
</dbReference>
<organism evidence="2 3">
    <name type="scientific">Tepidiphilus thermophilus</name>
    <dbReference type="NCBI Taxonomy" id="876478"/>
    <lineage>
        <taxon>Bacteria</taxon>
        <taxon>Pseudomonadati</taxon>
        <taxon>Pseudomonadota</taxon>
        <taxon>Hydrogenophilia</taxon>
        <taxon>Hydrogenophilales</taxon>
        <taxon>Hydrogenophilaceae</taxon>
        <taxon>Tepidiphilus</taxon>
    </lineage>
</organism>
<reference evidence="3" key="1">
    <citation type="submission" date="2015-08" db="EMBL/GenBank/DDBJ databases">
        <authorList>
            <person name="Babu N.S."/>
            <person name="Beckwith C.J."/>
            <person name="Beseler K.G."/>
            <person name="Brison A."/>
            <person name="Carone J.V."/>
            <person name="Caskin T.P."/>
            <person name="Diamond M."/>
            <person name="Durham M.E."/>
            <person name="Foxe J.M."/>
            <person name="Go M."/>
            <person name="Henderson B.A."/>
            <person name="Jones I.B."/>
            <person name="McGettigan J.A."/>
            <person name="Micheletti S.J."/>
            <person name="Nasrallah M.E."/>
            <person name="Ortiz D."/>
            <person name="Piller C.R."/>
            <person name="Privatt S.R."/>
            <person name="Schneider S.L."/>
            <person name="Sharp S."/>
            <person name="Smith T.C."/>
            <person name="Stanton J.D."/>
            <person name="Ullery H.E."/>
            <person name="Wilson R.J."/>
            <person name="Serrano M.G."/>
            <person name="Buck G."/>
            <person name="Lee V."/>
            <person name="Wang Y."/>
            <person name="Carvalho R."/>
            <person name="Voegtly L."/>
            <person name="Shi R."/>
            <person name="Duckworth R."/>
            <person name="Johnson A."/>
            <person name="Loviza R."/>
            <person name="Walstead R."/>
            <person name="Shah Z."/>
            <person name="Kiflezghi M."/>
            <person name="Wade K."/>
            <person name="Ball S.L."/>
            <person name="Bradley K.W."/>
            <person name="Asai D.J."/>
            <person name="Bowman C.A."/>
            <person name="Russell D.A."/>
            <person name="Pope W.H."/>
            <person name="Jacobs-Sera D."/>
            <person name="Hendrix R.W."/>
            <person name="Hatfull G.F."/>
        </authorList>
    </citation>
    <scope>NUCLEOTIDE SEQUENCE [LARGE SCALE GENOMIC DNA]</scope>
    <source>
        <strain evidence="3">JCM 19170</strain>
    </source>
</reference>
<dbReference type="InterPro" id="IPR015001">
    <property type="entry name" value="DUF1850"/>
</dbReference>
<feature type="region of interest" description="Disordered" evidence="1">
    <location>
        <begin position="125"/>
        <end position="151"/>
    </location>
</feature>
<gene>
    <name evidence="2" type="ORF">Ga0061068_10371</name>
</gene>
<protein>
    <recommendedName>
        <fullName evidence="4">DUF1850 domain-containing protein</fullName>
    </recommendedName>
</protein>
<keyword evidence="3" id="KW-1185">Reference proteome</keyword>
<sequence>MSGLCLSALGTTVFLPVGVFTLSWQHSIEKTPWEERWRIEEGVPARLVFVEGRIRGSGAGMEPPPQARLEDGVWVYHADLRLPALHLAHSPFAPEYRLCLEEGCHALDAWLPALPEIGEVELFPCSPSSADSPPSATDSAGSMARSVSAKR</sequence>
<dbReference type="AlphaFoldDB" id="A0A0K6IT47"/>
<evidence type="ECO:0000313" key="3">
    <source>
        <dbReference type="Proteomes" id="UP000182108"/>
    </source>
</evidence>